<dbReference type="InterPro" id="IPR023908">
    <property type="entry name" value="xxxLxxG_rpt"/>
</dbReference>
<evidence type="ECO:0000313" key="7">
    <source>
        <dbReference type="EMBL" id="KIO72063.1"/>
    </source>
</evidence>
<dbReference type="InterPro" id="IPR017500">
    <property type="entry name" value="Phage_infect_YhgE_N"/>
</dbReference>
<gene>
    <name evidence="7" type="ORF">B4167_3038</name>
</gene>
<feature type="transmembrane region" description="Helical" evidence="5">
    <location>
        <begin position="706"/>
        <end position="729"/>
    </location>
</feature>
<dbReference type="EMBL" id="JXLU01000103">
    <property type="protein sequence ID" value="KIO72063.1"/>
    <property type="molecule type" value="Genomic_DNA"/>
</dbReference>
<dbReference type="SUPFAM" id="SSF101967">
    <property type="entry name" value="Adhesin YadA, collagen-binding domain"/>
    <property type="match status" value="1"/>
</dbReference>
<dbReference type="Pfam" id="PF12698">
    <property type="entry name" value="ABC2_membrane_3"/>
    <property type="match status" value="2"/>
</dbReference>
<feature type="domain" description="ABC-2 type transporter transmembrane" evidence="6">
    <location>
        <begin position="594"/>
        <end position="809"/>
    </location>
</feature>
<organism evidence="7 8">
    <name type="scientific">Caldibacillus thermoamylovorans</name>
    <dbReference type="NCBI Taxonomy" id="35841"/>
    <lineage>
        <taxon>Bacteria</taxon>
        <taxon>Bacillati</taxon>
        <taxon>Bacillota</taxon>
        <taxon>Bacilli</taxon>
        <taxon>Bacillales</taxon>
        <taxon>Bacillaceae</taxon>
        <taxon>Caldibacillus</taxon>
    </lineage>
</organism>
<dbReference type="AlphaFoldDB" id="A0ABD4A5E2"/>
<dbReference type="InterPro" id="IPR013525">
    <property type="entry name" value="ABC2_TM"/>
</dbReference>
<dbReference type="Proteomes" id="UP000032076">
    <property type="component" value="Unassembled WGS sequence"/>
</dbReference>
<dbReference type="PANTHER" id="PTHR43077">
    <property type="entry name" value="TRANSPORT PERMEASE YVFS-RELATED"/>
    <property type="match status" value="1"/>
</dbReference>
<dbReference type="InterPro" id="IPR017501">
    <property type="entry name" value="Phage_infect_YhgE_C"/>
</dbReference>
<dbReference type="RefSeq" id="WP_041845770.1">
    <property type="nucleotide sequence ID" value="NZ_JAQEZG010000014.1"/>
</dbReference>
<feature type="transmembrane region" description="Helical" evidence="5">
    <location>
        <begin position="736"/>
        <end position="755"/>
    </location>
</feature>
<evidence type="ECO:0000256" key="2">
    <source>
        <dbReference type="ARBA" id="ARBA00022692"/>
    </source>
</evidence>
<evidence type="ECO:0000256" key="5">
    <source>
        <dbReference type="SAM" id="Phobius"/>
    </source>
</evidence>
<comment type="subcellular location">
    <subcellularLocation>
        <location evidence="1">Membrane</location>
        <topology evidence="1">Multi-pass membrane protein</topology>
    </subcellularLocation>
</comment>
<protein>
    <recommendedName>
        <fullName evidence="6">ABC-2 type transporter transmembrane domain-containing protein</fullName>
    </recommendedName>
</protein>
<feature type="transmembrane region" description="Helical" evidence="5">
    <location>
        <begin position="679"/>
        <end position="700"/>
    </location>
</feature>
<proteinExistence type="predicted"/>
<evidence type="ECO:0000313" key="8">
    <source>
        <dbReference type="Proteomes" id="UP000032076"/>
    </source>
</evidence>
<dbReference type="GO" id="GO:0016020">
    <property type="term" value="C:membrane"/>
    <property type="evidence" value="ECO:0007669"/>
    <property type="project" value="UniProtKB-SubCell"/>
</dbReference>
<keyword evidence="4 5" id="KW-0472">Membrane</keyword>
<dbReference type="InterPro" id="IPR011049">
    <property type="entry name" value="Serralysin-like_metalloprot_C"/>
</dbReference>
<reference evidence="7 8" key="1">
    <citation type="submission" date="2015-01" db="EMBL/GenBank/DDBJ databases">
        <title>Draft Genome Sequences of Four Bacillus thermoamylovorans Strains, Isolated From Food Products.</title>
        <authorList>
            <person name="Krawcyk A.O."/>
            <person name="Berendsen E.M."/>
            <person name="Eijlander R.T."/>
            <person name="de Jong A."/>
            <person name="Wells-Bennik M."/>
            <person name="Kuipers O.P."/>
        </authorList>
    </citation>
    <scope>NUCLEOTIDE SEQUENCE [LARGE SCALE GENOMIC DNA]</scope>
    <source>
        <strain evidence="7 8">B4167</strain>
    </source>
</reference>
<evidence type="ECO:0000256" key="3">
    <source>
        <dbReference type="ARBA" id="ARBA00022989"/>
    </source>
</evidence>
<keyword evidence="3 5" id="KW-1133">Transmembrane helix</keyword>
<name>A0ABD4A5E2_9BACI</name>
<dbReference type="NCBIfam" id="TIGR03057">
    <property type="entry name" value="xxxLxxG_by_4"/>
    <property type="match status" value="2"/>
</dbReference>
<dbReference type="Gene3D" id="1.10.287.950">
    <property type="entry name" value="Methyl-accepting chemotaxis protein"/>
    <property type="match status" value="1"/>
</dbReference>
<dbReference type="Gene3D" id="3.40.1710.10">
    <property type="entry name" value="abc type-2 transporter like domain"/>
    <property type="match status" value="1"/>
</dbReference>
<feature type="transmembrane region" description="Helical" evidence="5">
    <location>
        <begin position="639"/>
        <end position="658"/>
    </location>
</feature>
<dbReference type="NCBIfam" id="TIGR03061">
    <property type="entry name" value="pip_yhgE_Nterm"/>
    <property type="match status" value="1"/>
</dbReference>
<evidence type="ECO:0000256" key="1">
    <source>
        <dbReference type="ARBA" id="ARBA00004141"/>
    </source>
</evidence>
<evidence type="ECO:0000259" key="6">
    <source>
        <dbReference type="Pfam" id="PF12698"/>
    </source>
</evidence>
<feature type="transmembrane region" description="Helical" evidence="5">
    <location>
        <begin position="794"/>
        <end position="814"/>
    </location>
</feature>
<dbReference type="InterPro" id="IPR051328">
    <property type="entry name" value="T7SS_ABC-Transporter"/>
</dbReference>
<keyword evidence="2 5" id="KW-0812">Transmembrane</keyword>
<dbReference type="PANTHER" id="PTHR43077:SF5">
    <property type="entry name" value="PHAGE INFECTION PROTEIN"/>
    <property type="match status" value="1"/>
</dbReference>
<sequence length="831" mass="87886">MNAFQLFKAEMGKLAEKKTVLISVVLMLLVPLTYAAILLSSKAGPRDNIDNLPVAVVNNDKGAELNGSQIQVGDDLVKELKASKTLGWEFVTSEEADRGIKDNKYYMVVEIPEDFSENVTSVLEPSPKKAQLKFRQNEGLHFMGATVTDSAIETIKAQLNTKVTETYTKTLFAQLGQVNDGFKEAADGSKQINDGSGQLKDGTGQILTSLNEKSADIAKLADGAKQLNAGTGELLNNLKGKSGDINKLAAGAQELNAGTGTLLNSLTGKSGDINKLAAGAQELNAGTGQLVQALTDQQGDVAKLINGAKTLETGANTLNAGAGEVLNGLKGAKVGSEKLYAGLTQQLIPGSQQLAAGVAEAKIGVEESINQMKELRDGLLRINQAVLEGSPIKQTLNQMITMLNQSLADEVVNAKQAKLEQLKQGAEKLRDGLDVEKGDFGKGLVSLNSGLNALVDGQTRVSEGANQLAQGAAQVSFGNQQLVGTLATNAKKLHAGATQIKDGNVQVANGWKELTVGATALHAGTTQIKDGNAQVASGWSQLTAGATKLHDGSSQISNGNQSVKEGWTQLTDGVTQVDEGLLKLKDGSSELMTGLQGGAESTEQLKVSDNNIKMFAEPVDVDSEVLNAYPYYRDSNAPYILSLALFVGVLIMSLVVSFEKPAVAPASGLALFAGKTLKLGVLAIIQAIVLSLFVLFGLGMHVENGVMLILFSIFVSLTFLMIVLFLVAAAGNIGRFIALAFILLQVQTTGTSLPIDMLPESIRTLSNFLPLTYSIDAFRNIIILGDLGSVFADMFILLIYLAVFAVLAFIVFTVKYKNHADTSDEQPQLTT</sequence>
<comment type="caution">
    <text evidence="7">The sequence shown here is derived from an EMBL/GenBank/DDBJ whole genome shotgun (WGS) entry which is preliminary data.</text>
</comment>
<dbReference type="NCBIfam" id="TIGR03062">
    <property type="entry name" value="pip_yhgE_Cterm"/>
    <property type="match status" value="1"/>
</dbReference>
<evidence type="ECO:0000256" key="4">
    <source>
        <dbReference type="ARBA" id="ARBA00023136"/>
    </source>
</evidence>
<accession>A0ABD4A5E2</accession>
<feature type="domain" description="ABC-2 type transporter transmembrane" evidence="6">
    <location>
        <begin position="24"/>
        <end position="162"/>
    </location>
</feature>